<dbReference type="EMBL" id="SNSC02000012">
    <property type="protein sequence ID" value="TID19686.1"/>
    <property type="molecule type" value="Genomic_DNA"/>
</dbReference>
<gene>
    <name evidence="1" type="ORF">E6O75_ATG07024</name>
</gene>
<reference evidence="1 2" key="1">
    <citation type="submission" date="2019-04" db="EMBL/GenBank/DDBJ databases">
        <title>High contiguity whole genome sequence and gene annotation resource for two Venturia nashicola isolates.</title>
        <authorList>
            <person name="Prokchorchik M."/>
            <person name="Won K."/>
            <person name="Lee Y."/>
            <person name="Choi E.D."/>
            <person name="Segonzac C."/>
            <person name="Sohn K.H."/>
        </authorList>
    </citation>
    <scope>NUCLEOTIDE SEQUENCE [LARGE SCALE GENOMIC DNA]</scope>
    <source>
        <strain evidence="1 2">PRI2</strain>
    </source>
</reference>
<evidence type="ECO:0000313" key="2">
    <source>
        <dbReference type="Proteomes" id="UP000298493"/>
    </source>
</evidence>
<evidence type="ECO:0000313" key="1">
    <source>
        <dbReference type="EMBL" id="TID19686.1"/>
    </source>
</evidence>
<organism evidence="1 2">
    <name type="scientific">Venturia nashicola</name>
    <dbReference type="NCBI Taxonomy" id="86259"/>
    <lineage>
        <taxon>Eukaryota</taxon>
        <taxon>Fungi</taxon>
        <taxon>Dikarya</taxon>
        <taxon>Ascomycota</taxon>
        <taxon>Pezizomycotina</taxon>
        <taxon>Dothideomycetes</taxon>
        <taxon>Pleosporomycetidae</taxon>
        <taxon>Venturiales</taxon>
        <taxon>Venturiaceae</taxon>
        <taxon>Venturia</taxon>
    </lineage>
</organism>
<dbReference type="InterPro" id="IPR009100">
    <property type="entry name" value="AcylCoA_DH/oxidase_NM_dom_sf"/>
</dbReference>
<dbReference type="AlphaFoldDB" id="A0A4Z1P0V2"/>
<comment type="caution">
    <text evidence="1">The sequence shown here is derived from an EMBL/GenBank/DDBJ whole genome shotgun (WGS) entry which is preliminary data.</text>
</comment>
<dbReference type="GO" id="GO:0016627">
    <property type="term" value="F:oxidoreductase activity, acting on the CH-CH group of donors"/>
    <property type="evidence" value="ECO:0007669"/>
    <property type="project" value="InterPro"/>
</dbReference>
<name>A0A4Z1P0V2_9PEZI</name>
<sequence length="173" mass="18701">MLTSLDVYGVDYVANALHSTCPTELIHFVIDRYLTYLPNPLCQRLTTSLSLQISSIAAEAEPHVPLFEDIPLSDILESSGSIKECDGQAITAWISGQGITARSCGSDVRGLETVTTWLPSTSSNRRRRFSSATDANTAVLLAKTEPDDKVPAWKETVALDKKLVLGHDGILAG</sequence>
<protein>
    <submittedName>
        <fullName evidence="1">Acyl-CoA dehydrogenase middle domain-containing protein</fullName>
    </submittedName>
</protein>
<accession>A0A4Z1P0V2</accession>
<dbReference type="Gene3D" id="2.40.110.20">
    <property type="match status" value="1"/>
</dbReference>
<keyword evidence="2" id="KW-1185">Reference proteome</keyword>
<proteinExistence type="predicted"/>
<dbReference type="SUPFAM" id="SSF56645">
    <property type="entry name" value="Acyl-CoA dehydrogenase NM domain-like"/>
    <property type="match status" value="1"/>
</dbReference>
<dbReference type="Proteomes" id="UP000298493">
    <property type="component" value="Unassembled WGS sequence"/>
</dbReference>